<feature type="region of interest" description="Disordered" evidence="14">
    <location>
        <begin position="393"/>
        <end position="892"/>
    </location>
</feature>
<dbReference type="InterPro" id="IPR050587">
    <property type="entry name" value="GNT1/Glycosyltrans_8"/>
</dbReference>
<evidence type="ECO:0000256" key="2">
    <source>
        <dbReference type="ARBA" id="ARBA00004496"/>
    </source>
</evidence>
<dbReference type="OrthoDB" id="2014201at2759"/>
<feature type="compositionally biased region" description="Low complexity" evidence="14">
    <location>
        <begin position="860"/>
        <end position="881"/>
    </location>
</feature>
<comment type="function">
    <text evidence="13">Self-glucosylating initiator of glycogen synthesis. It catalyzes the formation of a short alpha (1,4)-glucosyl chain covalently attached via a glucose 1-O-tyrosyl linkage to internal tyrosine residues and these chains act as primers for the elongation reaction catalyzed by glycogen synthase.</text>
</comment>
<dbReference type="InterPro" id="IPR029044">
    <property type="entry name" value="Nucleotide-diphossugar_trans"/>
</dbReference>
<keyword evidence="6" id="KW-0320">Glycogen biosynthesis</keyword>
<feature type="compositionally biased region" description="Acidic residues" evidence="14">
    <location>
        <begin position="768"/>
        <end position="784"/>
    </location>
</feature>
<feature type="compositionally biased region" description="Basic and acidic residues" evidence="14">
    <location>
        <begin position="621"/>
        <end position="633"/>
    </location>
</feature>
<feature type="compositionally biased region" description="Pro residues" evidence="14">
    <location>
        <begin position="457"/>
        <end position="467"/>
    </location>
</feature>
<dbReference type="GO" id="GO:0005978">
    <property type="term" value="P:glycogen biosynthetic process"/>
    <property type="evidence" value="ECO:0007669"/>
    <property type="project" value="UniProtKB-KW"/>
</dbReference>
<evidence type="ECO:0000256" key="4">
    <source>
        <dbReference type="ARBA" id="ARBA00022679"/>
    </source>
</evidence>
<protein>
    <recommendedName>
        <fullName evidence="10">glycogenin glucosyltransferase</fullName>
        <ecNumber evidence="10">2.4.1.186</ecNumber>
    </recommendedName>
</protein>
<evidence type="ECO:0000256" key="8">
    <source>
        <dbReference type="ARBA" id="ARBA00023211"/>
    </source>
</evidence>
<evidence type="ECO:0000256" key="7">
    <source>
        <dbReference type="ARBA" id="ARBA00023180"/>
    </source>
</evidence>
<dbReference type="AlphaFoldDB" id="A0A166IGZ6"/>
<keyword evidence="4" id="KW-0808">Transferase</keyword>
<evidence type="ECO:0000256" key="12">
    <source>
        <dbReference type="ARBA" id="ARBA00052293"/>
    </source>
</evidence>
<evidence type="ECO:0000256" key="5">
    <source>
        <dbReference type="ARBA" id="ARBA00022723"/>
    </source>
</evidence>
<dbReference type="SUPFAM" id="SSF53448">
    <property type="entry name" value="Nucleotide-diphospho-sugar transferases"/>
    <property type="match status" value="1"/>
</dbReference>
<feature type="compositionally biased region" description="Low complexity" evidence="14">
    <location>
        <begin position="746"/>
        <end position="755"/>
    </location>
</feature>
<keyword evidence="3" id="KW-0963">Cytoplasm</keyword>
<keyword evidence="7" id="KW-0325">Glycoprotein</keyword>
<evidence type="ECO:0000256" key="10">
    <source>
        <dbReference type="ARBA" id="ARBA00038934"/>
    </source>
</evidence>
<dbReference type="EC" id="2.4.1.186" evidence="10"/>
<feature type="compositionally biased region" description="Low complexity" evidence="14">
    <location>
        <begin position="361"/>
        <end position="374"/>
    </location>
</feature>
<dbReference type="GO" id="GO:0008466">
    <property type="term" value="F:glycogenin glucosyltransferase activity"/>
    <property type="evidence" value="ECO:0007669"/>
    <property type="project" value="UniProtKB-EC"/>
</dbReference>
<feature type="compositionally biased region" description="Pro residues" evidence="14">
    <location>
        <begin position="532"/>
        <end position="541"/>
    </location>
</feature>
<evidence type="ECO:0000313" key="16">
    <source>
        <dbReference type="Proteomes" id="UP000076798"/>
    </source>
</evidence>
<gene>
    <name evidence="15" type="ORF">SISSUDRAFT_1039611</name>
</gene>
<feature type="compositionally biased region" description="Basic and acidic residues" evidence="14">
    <location>
        <begin position="499"/>
        <end position="516"/>
    </location>
</feature>
<feature type="compositionally biased region" description="Low complexity" evidence="14">
    <location>
        <begin position="995"/>
        <end position="1015"/>
    </location>
</feature>
<keyword evidence="16" id="KW-1185">Reference proteome</keyword>
<sequence>MSSPPYAFVTLLTSDAYLPGALTLAAALRDLHPSPPTPPETDRFQIICLVTPESVGVGSIKLLRKAFDVVIGVEIIDQLQTEGLKLLGRPDLHAVLTKLHVFRLTSYAKLLFLDADVLPLQPLSHLFALQHEFAAVPDVGWPDIFNSGVMLLEPGEDKFQDIMSLVRSKGSWDGGDQGVLNEWRGSNWHRLSFTYNTTPTAAYTYAPAYTRFGSQIKAIHFIGPNKPWSSLPYRESSSTSTSEPSTAPQSEQQQQQSSYAYNDLVDRWYGVYDGHYRSEGPPPAQETFQVQKYQAAWDSGPGSSSSSNQPMGLDELRQAALTGIASVTSPMPVYQSLAPPEAIPLPRSPVHGYSAPDPPTTHHAPAYTPPSHTTQESGEGQYYSLPLEGRFDLMRPRIPTPPPAPEPETQTHTGPDGEPDDDNSDTPRAVPSTPLRLPVRSVVGGSSTPVRMDTLPTPGPAEVPPAPLLRTHSLPPATPSPTPSRTSSIFAPTPLRQSQHHEPAPEHRQEHRHEPPPRPISPPLLIWNAAVDPPPSNPPPSDAFQGTQHFANVWDQSHRKHEQEPGKPESATTATDSAGFFVAPPPSRIPEHLLREGHYSNVTHQPHRHHHHASHGHHSPLRNDNDPQPDRSRVSQVFPWETKPRHAPARVFPKADSPPPEAVSNFIVPKPPSPPPAPAPKPVLHVQTASPQQSPPAGFPSSGSFRNAWDSVPSIQRYASRLQRPTPAPVPIELQTPPQSRRGGRRYSAGRPPGYKTWEERVETNSQEGDDEDEGDEFIDDEEETPKSVSSGDTSLAGSAESLKRARRVSGSSQTRDKATGKIYRTQGVQTVKTPTRDRGVQVSKPVDATPPPPPPAQITPPSSARSAKTSTSSTSSSVKAVRNRNIPMHLTMNAGLTSLQRERDAMVGTPSAVEAPDILKSSAARASQLASAPTSLLSRTEMTEPAIGAFPSASAISAATSRDTLDTTPNLSASSSTASNTSSIIAPVPRLSSDDTVPSVPSSIGPISPPEGQSLLQSGSSPTLAPGIMLQPLSPKRPAARVWDPARGVDVFKRTSEEVLARFLRMGSWDSNSQPSSPPN</sequence>
<feature type="compositionally biased region" description="Basic and acidic residues" evidence="14">
    <location>
        <begin position="589"/>
        <end position="598"/>
    </location>
</feature>
<dbReference type="Gene3D" id="3.90.550.10">
    <property type="entry name" value="Spore Coat Polysaccharide Biosynthesis Protein SpsA, Chain A"/>
    <property type="match status" value="1"/>
</dbReference>
<feature type="compositionally biased region" description="Basic residues" evidence="14">
    <location>
        <begin position="605"/>
        <end position="620"/>
    </location>
</feature>
<keyword evidence="8" id="KW-0464">Manganese</keyword>
<comment type="similarity">
    <text evidence="9">Belongs to the glycosyltransferase 8 family. Glycogenin subfamily.</text>
</comment>
<dbReference type="CDD" id="cd02537">
    <property type="entry name" value="GT8_Glycogenin"/>
    <property type="match status" value="1"/>
</dbReference>
<evidence type="ECO:0000256" key="1">
    <source>
        <dbReference type="ARBA" id="ARBA00001936"/>
    </source>
</evidence>
<comment type="catalytic activity">
    <reaction evidence="12">
        <text>L-tyrosyl-[glycogenin] + UDP-alpha-D-glucose = alpha-D-glucosyl-L-tyrosyl-[glycogenin] + UDP + H(+)</text>
        <dbReference type="Rhea" id="RHEA:23360"/>
        <dbReference type="Rhea" id="RHEA-COMP:14604"/>
        <dbReference type="Rhea" id="RHEA-COMP:14605"/>
        <dbReference type="ChEBI" id="CHEBI:15378"/>
        <dbReference type="ChEBI" id="CHEBI:46858"/>
        <dbReference type="ChEBI" id="CHEBI:58223"/>
        <dbReference type="ChEBI" id="CHEBI:58885"/>
        <dbReference type="ChEBI" id="CHEBI:140573"/>
        <dbReference type="EC" id="2.4.1.186"/>
    </reaction>
</comment>
<dbReference type="PANTHER" id="PTHR11183">
    <property type="entry name" value="GLYCOGENIN SUBFAMILY MEMBER"/>
    <property type="match status" value="1"/>
</dbReference>
<accession>A0A166IGZ6</accession>
<proteinExistence type="inferred from homology"/>
<feature type="compositionally biased region" description="Pro residues" evidence="14">
    <location>
        <begin position="669"/>
        <end position="681"/>
    </location>
</feature>
<evidence type="ECO:0000256" key="3">
    <source>
        <dbReference type="ARBA" id="ARBA00022490"/>
    </source>
</evidence>
<evidence type="ECO:0000313" key="15">
    <source>
        <dbReference type="EMBL" id="KZT43736.1"/>
    </source>
</evidence>
<comment type="catalytic activity">
    <reaction evidence="11">
        <text>[1,4-alpha-D-glucosyl](n)-L-tyrosyl-[glycogenin] + UDP-alpha-D-glucose = [1,4-alpha-D-glucosyl](n+1)-L-tyrosyl-[glycogenin] + UDP + H(+)</text>
        <dbReference type="Rhea" id="RHEA:56560"/>
        <dbReference type="Rhea" id="RHEA-COMP:14606"/>
        <dbReference type="Rhea" id="RHEA-COMP:14607"/>
        <dbReference type="ChEBI" id="CHEBI:15378"/>
        <dbReference type="ChEBI" id="CHEBI:58223"/>
        <dbReference type="ChEBI" id="CHEBI:58885"/>
        <dbReference type="ChEBI" id="CHEBI:140574"/>
        <dbReference type="EC" id="2.4.1.186"/>
    </reaction>
</comment>
<evidence type="ECO:0000256" key="14">
    <source>
        <dbReference type="SAM" id="MobiDB-lite"/>
    </source>
</evidence>
<comment type="subcellular location">
    <subcellularLocation>
        <location evidence="2">Cytoplasm</location>
    </subcellularLocation>
</comment>
<evidence type="ECO:0000256" key="11">
    <source>
        <dbReference type="ARBA" id="ARBA00050886"/>
    </source>
</evidence>
<feature type="compositionally biased region" description="Low complexity" evidence="14">
    <location>
        <begin position="968"/>
        <end position="988"/>
    </location>
</feature>
<dbReference type="InterPro" id="IPR002495">
    <property type="entry name" value="Glyco_trans_8"/>
</dbReference>
<organism evidence="15 16">
    <name type="scientific">Sistotremastrum suecicum HHB10207 ss-3</name>
    <dbReference type="NCBI Taxonomy" id="1314776"/>
    <lineage>
        <taxon>Eukaryota</taxon>
        <taxon>Fungi</taxon>
        <taxon>Dikarya</taxon>
        <taxon>Basidiomycota</taxon>
        <taxon>Agaricomycotina</taxon>
        <taxon>Agaricomycetes</taxon>
        <taxon>Sistotremastrales</taxon>
        <taxon>Sistotremastraceae</taxon>
        <taxon>Sistotremastrum</taxon>
    </lineage>
</organism>
<comment type="cofactor">
    <cofactor evidence="1">
        <name>Mn(2+)</name>
        <dbReference type="ChEBI" id="CHEBI:29035"/>
    </cofactor>
</comment>
<dbReference type="Proteomes" id="UP000076798">
    <property type="component" value="Unassembled WGS sequence"/>
</dbReference>
<dbReference type="GO" id="GO:0005737">
    <property type="term" value="C:cytoplasm"/>
    <property type="evidence" value="ECO:0007669"/>
    <property type="project" value="UniProtKB-SubCell"/>
</dbReference>
<dbReference type="Pfam" id="PF01501">
    <property type="entry name" value="Glyco_transf_8"/>
    <property type="match status" value="1"/>
</dbReference>
<dbReference type="FunFam" id="3.90.550.10:FF:000092">
    <property type="entry name" value="Glycogenin 2"/>
    <property type="match status" value="1"/>
</dbReference>
<evidence type="ECO:0000256" key="9">
    <source>
        <dbReference type="ARBA" id="ARBA00038162"/>
    </source>
</evidence>
<feature type="region of interest" description="Disordered" evidence="14">
    <location>
        <begin position="345"/>
        <end position="379"/>
    </location>
</feature>
<dbReference type="EMBL" id="KV428006">
    <property type="protein sequence ID" value="KZT43736.1"/>
    <property type="molecule type" value="Genomic_DNA"/>
</dbReference>
<evidence type="ECO:0000256" key="6">
    <source>
        <dbReference type="ARBA" id="ARBA00023056"/>
    </source>
</evidence>
<feature type="region of interest" description="Disordered" evidence="14">
    <location>
        <begin position="961"/>
        <end position="1040"/>
    </location>
</feature>
<dbReference type="STRING" id="1314776.A0A166IGZ6"/>
<feature type="region of interest" description="Disordered" evidence="14">
    <location>
        <begin position="232"/>
        <end position="257"/>
    </location>
</feature>
<reference evidence="15 16" key="1">
    <citation type="journal article" date="2016" name="Mol. Biol. Evol.">
        <title>Comparative Genomics of Early-Diverging Mushroom-Forming Fungi Provides Insights into the Origins of Lignocellulose Decay Capabilities.</title>
        <authorList>
            <person name="Nagy L.G."/>
            <person name="Riley R."/>
            <person name="Tritt A."/>
            <person name="Adam C."/>
            <person name="Daum C."/>
            <person name="Floudas D."/>
            <person name="Sun H."/>
            <person name="Yadav J.S."/>
            <person name="Pangilinan J."/>
            <person name="Larsson K.H."/>
            <person name="Matsuura K."/>
            <person name="Barry K."/>
            <person name="Labutti K."/>
            <person name="Kuo R."/>
            <person name="Ohm R.A."/>
            <person name="Bhattacharya S.S."/>
            <person name="Shirouzu T."/>
            <person name="Yoshinaga Y."/>
            <person name="Martin F.M."/>
            <person name="Grigoriev I.V."/>
            <person name="Hibbett D.S."/>
        </authorList>
    </citation>
    <scope>NUCLEOTIDE SEQUENCE [LARGE SCALE GENOMIC DNA]</scope>
    <source>
        <strain evidence="15 16">HHB10207 ss-3</strain>
    </source>
</reference>
<feature type="compositionally biased region" description="Polar residues" evidence="14">
    <location>
        <begin position="787"/>
        <end position="797"/>
    </location>
</feature>
<feature type="compositionally biased region" description="Pro residues" evidence="14">
    <location>
        <begin position="849"/>
        <end position="859"/>
    </location>
</feature>
<dbReference type="GO" id="GO:0046872">
    <property type="term" value="F:metal ion binding"/>
    <property type="evidence" value="ECO:0007669"/>
    <property type="project" value="UniProtKB-KW"/>
</dbReference>
<keyword evidence="5" id="KW-0479">Metal-binding</keyword>
<name>A0A166IGZ6_9AGAM</name>
<evidence type="ECO:0000256" key="13">
    <source>
        <dbReference type="ARBA" id="ARBA00057883"/>
    </source>
</evidence>